<dbReference type="Proteomes" id="UP000054477">
    <property type="component" value="Unassembled WGS sequence"/>
</dbReference>
<accession>A0A0C9WQT1</accession>
<reference evidence="5" key="2">
    <citation type="submission" date="2015-01" db="EMBL/GenBank/DDBJ databases">
        <title>Evolutionary Origins and Diversification of the Mycorrhizal Mutualists.</title>
        <authorList>
            <consortium name="DOE Joint Genome Institute"/>
            <consortium name="Mycorrhizal Genomics Consortium"/>
            <person name="Kohler A."/>
            <person name="Kuo A."/>
            <person name="Nagy L.G."/>
            <person name="Floudas D."/>
            <person name="Copeland A."/>
            <person name="Barry K.W."/>
            <person name="Cichocki N."/>
            <person name="Veneault-Fourrey C."/>
            <person name="LaButti K."/>
            <person name="Lindquist E.A."/>
            <person name="Lipzen A."/>
            <person name="Lundell T."/>
            <person name="Morin E."/>
            <person name="Murat C."/>
            <person name="Riley R."/>
            <person name="Ohm R."/>
            <person name="Sun H."/>
            <person name="Tunlid A."/>
            <person name="Henrissat B."/>
            <person name="Grigoriev I.V."/>
            <person name="Hibbett D.S."/>
            <person name="Martin F."/>
        </authorList>
    </citation>
    <scope>NUCLEOTIDE SEQUENCE [LARGE SCALE GENOMIC DNA]</scope>
    <source>
        <strain evidence="5">LaAM-08-1</strain>
    </source>
</reference>
<proteinExistence type="predicted"/>
<dbReference type="AlphaFoldDB" id="A0A0C9WQT1"/>
<evidence type="ECO:0000256" key="1">
    <source>
        <dbReference type="ARBA" id="ARBA00022574"/>
    </source>
</evidence>
<evidence type="ECO:0000313" key="5">
    <source>
        <dbReference type="Proteomes" id="UP000054477"/>
    </source>
</evidence>
<evidence type="ECO:0000256" key="2">
    <source>
        <dbReference type="ARBA" id="ARBA00022737"/>
    </source>
</evidence>
<feature type="repeat" description="WD" evidence="3">
    <location>
        <begin position="46"/>
        <end position="87"/>
    </location>
</feature>
<organism evidence="4 5">
    <name type="scientific">Laccaria amethystina LaAM-08-1</name>
    <dbReference type="NCBI Taxonomy" id="1095629"/>
    <lineage>
        <taxon>Eukaryota</taxon>
        <taxon>Fungi</taxon>
        <taxon>Dikarya</taxon>
        <taxon>Basidiomycota</taxon>
        <taxon>Agaricomycotina</taxon>
        <taxon>Agaricomycetes</taxon>
        <taxon>Agaricomycetidae</taxon>
        <taxon>Agaricales</taxon>
        <taxon>Agaricineae</taxon>
        <taxon>Hydnangiaceae</taxon>
        <taxon>Laccaria</taxon>
    </lineage>
</organism>
<dbReference type="OrthoDB" id="2615105at2759"/>
<sequence length="181" mass="19946">LKVLKGHTSWVTSVAFSRDGKQIVSGSQAKSVRVWDASTGNELKVLKGHTDRVTSVAFSPDGKQIVSGSNDKSVRVWDALTGDELNVLKSHTGLVRSVAFSPDGKRSGSRSLYIRETRSDDHEEHTGWLLSPDGQHRLMFVLPELLLPDASNILTIPRSSRAYVDLTHSALGLQWTQCYHP</sequence>
<keyword evidence="2" id="KW-0677">Repeat</keyword>
<keyword evidence="5" id="KW-1185">Reference proteome</keyword>
<dbReference type="InterPro" id="IPR036322">
    <property type="entry name" value="WD40_repeat_dom_sf"/>
</dbReference>
<dbReference type="GO" id="GO:0005634">
    <property type="term" value="C:nucleus"/>
    <property type="evidence" value="ECO:0007669"/>
    <property type="project" value="TreeGrafter"/>
</dbReference>
<dbReference type="SUPFAM" id="SSF50978">
    <property type="entry name" value="WD40 repeat-like"/>
    <property type="match status" value="1"/>
</dbReference>
<dbReference type="InterPro" id="IPR001680">
    <property type="entry name" value="WD40_rpt"/>
</dbReference>
<evidence type="ECO:0000256" key="3">
    <source>
        <dbReference type="PROSITE-ProRule" id="PRU00221"/>
    </source>
</evidence>
<evidence type="ECO:0000313" key="4">
    <source>
        <dbReference type="EMBL" id="KIJ90128.1"/>
    </source>
</evidence>
<dbReference type="InterPro" id="IPR015943">
    <property type="entry name" value="WD40/YVTN_repeat-like_dom_sf"/>
</dbReference>
<dbReference type="PROSITE" id="PS50082">
    <property type="entry name" value="WD_REPEATS_2"/>
    <property type="match status" value="2"/>
</dbReference>
<feature type="non-terminal residue" evidence="4">
    <location>
        <position position="1"/>
    </location>
</feature>
<keyword evidence="1 3" id="KW-0853">WD repeat</keyword>
<dbReference type="PANTHER" id="PTHR22847">
    <property type="entry name" value="WD40 REPEAT PROTEIN"/>
    <property type="match status" value="1"/>
</dbReference>
<dbReference type="PANTHER" id="PTHR22847:SF637">
    <property type="entry name" value="WD REPEAT DOMAIN 5B"/>
    <property type="match status" value="1"/>
</dbReference>
<dbReference type="GO" id="GO:1990234">
    <property type="term" value="C:transferase complex"/>
    <property type="evidence" value="ECO:0007669"/>
    <property type="project" value="UniProtKB-ARBA"/>
</dbReference>
<dbReference type="HOGENOM" id="CLU_000288_57_19_1"/>
<dbReference type="Gene3D" id="2.130.10.10">
    <property type="entry name" value="YVTN repeat-like/Quinoprotein amine dehydrogenase"/>
    <property type="match status" value="1"/>
</dbReference>
<dbReference type="Pfam" id="PF00400">
    <property type="entry name" value="WD40"/>
    <property type="match status" value="3"/>
</dbReference>
<dbReference type="STRING" id="1095629.A0A0C9WQT1"/>
<gene>
    <name evidence="4" type="ORF">K443DRAFT_686942</name>
</gene>
<name>A0A0C9WQT1_9AGAR</name>
<protein>
    <recommendedName>
        <fullName evidence="6">WD40 repeat-like protein</fullName>
    </recommendedName>
</protein>
<dbReference type="EMBL" id="KN839276">
    <property type="protein sequence ID" value="KIJ90128.1"/>
    <property type="molecule type" value="Genomic_DNA"/>
</dbReference>
<dbReference type="SMART" id="SM00320">
    <property type="entry name" value="WD40"/>
    <property type="match status" value="3"/>
</dbReference>
<dbReference type="PROSITE" id="PS50294">
    <property type="entry name" value="WD_REPEATS_REGION"/>
    <property type="match status" value="2"/>
</dbReference>
<reference evidence="4 5" key="1">
    <citation type="submission" date="2014-04" db="EMBL/GenBank/DDBJ databases">
        <authorList>
            <consortium name="DOE Joint Genome Institute"/>
            <person name="Kuo A."/>
            <person name="Kohler A."/>
            <person name="Nagy L.G."/>
            <person name="Floudas D."/>
            <person name="Copeland A."/>
            <person name="Barry K.W."/>
            <person name="Cichocki N."/>
            <person name="Veneault-Fourrey C."/>
            <person name="LaButti K."/>
            <person name="Lindquist E.A."/>
            <person name="Lipzen A."/>
            <person name="Lundell T."/>
            <person name="Morin E."/>
            <person name="Murat C."/>
            <person name="Sun H."/>
            <person name="Tunlid A."/>
            <person name="Henrissat B."/>
            <person name="Grigoriev I.V."/>
            <person name="Hibbett D.S."/>
            <person name="Martin F."/>
            <person name="Nordberg H.P."/>
            <person name="Cantor M.N."/>
            <person name="Hua S.X."/>
        </authorList>
    </citation>
    <scope>NUCLEOTIDE SEQUENCE [LARGE SCALE GENOMIC DNA]</scope>
    <source>
        <strain evidence="4 5">LaAM-08-1</strain>
    </source>
</reference>
<evidence type="ECO:0008006" key="6">
    <source>
        <dbReference type="Google" id="ProtNLM"/>
    </source>
</evidence>
<feature type="repeat" description="WD" evidence="3">
    <location>
        <begin position="4"/>
        <end position="45"/>
    </location>
</feature>